<proteinExistence type="predicted"/>
<evidence type="ECO:0000259" key="1">
    <source>
        <dbReference type="Pfam" id="PF05193"/>
    </source>
</evidence>
<dbReference type="GO" id="GO:0046872">
    <property type="term" value="F:metal ion binding"/>
    <property type="evidence" value="ECO:0007669"/>
    <property type="project" value="InterPro"/>
</dbReference>
<dbReference type="PANTHER" id="PTHR11851:SF186">
    <property type="entry name" value="INACTIVE METALLOPROTEASE YMFF-RELATED"/>
    <property type="match status" value="1"/>
</dbReference>
<evidence type="ECO:0000313" key="3">
    <source>
        <dbReference type="EMBL" id="SNW01961.1"/>
    </source>
</evidence>
<dbReference type="KEGG" id="smus:C7J88_01265"/>
<accession>A0A240C1H3</accession>
<reference evidence="3 4" key="2">
    <citation type="submission" date="2017-06" db="EMBL/GenBank/DDBJ databases">
        <authorList>
            <consortium name="Pathogen Informatics"/>
        </authorList>
    </citation>
    <scope>NUCLEOTIDE SEQUENCE [LARGE SCALE GENOMIC DNA]</scope>
    <source>
        <strain evidence="3 4">NCTC13833</strain>
    </source>
</reference>
<dbReference type="InterPro" id="IPR050361">
    <property type="entry name" value="MPP/UQCRC_Complex"/>
</dbReference>
<dbReference type="PANTHER" id="PTHR11851">
    <property type="entry name" value="METALLOPROTEASE"/>
    <property type="match status" value="1"/>
</dbReference>
<evidence type="ECO:0000313" key="5">
    <source>
        <dbReference type="Proteomes" id="UP000652995"/>
    </source>
</evidence>
<dbReference type="Proteomes" id="UP000652995">
    <property type="component" value="Unassembled WGS sequence"/>
</dbReference>
<dbReference type="SUPFAM" id="SSF63411">
    <property type="entry name" value="LuxS/MPP-like metallohydrolase"/>
    <property type="match status" value="2"/>
</dbReference>
<dbReference type="InterPro" id="IPR007863">
    <property type="entry name" value="Peptidase_M16_C"/>
</dbReference>
<reference evidence="2" key="1">
    <citation type="journal article" date="2014" name="Int. J. Syst. Evol. Microbiol.">
        <title>Complete genome of a new Firmicutes species belonging to the dominant human colonic microbiota ('Ruminococcus bicirculans') reveals two chromosomes and a selective capacity to utilize plant glucans.</title>
        <authorList>
            <consortium name="NISC Comparative Sequencing Program"/>
            <person name="Wegmann U."/>
            <person name="Louis P."/>
            <person name="Goesmann A."/>
            <person name="Henrissat B."/>
            <person name="Duncan S.H."/>
            <person name="Flint H.J."/>
        </authorList>
    </citation>
    <scope>NUCLEOTIDE SEQUENCE</scope>
    <source>
        <strain evidence="2">CCM 4175</strain>
    </source>
</reference>
<gene>
    <name evidence="2" type="ORF">GCM10007183_00530</name>
    <name evidence="3" type="ORF">SAMEA4412661_00898</name>
</gene>
<dbReference type="RefSeq" id="WP_095116424.1">
    <property type="nucleotide sequence ID" value="NZ_BMCB01000001.1"/>
</dbReference>
<evidence type="ECO:0000313" key="2">
    <source>
        <dbReference type="EMBL" id="GGA80295.1"/>
    </source>
</evidence>
<sequence length="421" mass="48237">MSLYESIPIKVLPTDKFKTTTITFKFMAPLDVETMTARSLLSKMLVRATKKYPTDKAFNQHLSYLYGAYLNSHVSKFKDHHVITMSLEITNERFLQDSLPLLDEGIQLLKEVILNPLVNEGAFDETFLQQEKRLLQNKLIAIEDNKTQLSYLHLLKNMFGDHPYSYPAVGQLEHIEEITPEVLYDTYRQMIEQDSCAVYVVGHVDETATKNKLQAAFELKPFTYERDNSLQSVNPQQTINEVIETADIDQAKLNMGFRFPTQYGESDYPALVVFNMMFGGDPSSVLFNEVREKKSLAYSIHSQIDGKNGFLFVLSGVSSDAFQDAKNTIIEAFEQFKQGDFTEEKMALAKKIILSHRKELKDRPKQMIELTHNKILVDKPEPEASFVERIQAVTKEDIQQLCQKAQLDTIYIMTKAVDQGE</sequence>
<dbReference type="Proteomes" id="UP000243706">
    <property type="component" value="Chromosome 1"/>
</dbReference>
<name>A0A240C1H3_9STAP</name>
<dbReference type="InterPro" id="IPR011249">
    <property type="entry name" value="Metalloenz_LuxS/M16"/>
</dbReference>
<reference evidence="2" key="4">
    <citation type="submission" date="2024-05" db="EMBL/GenBank/DDBJ databases">
        <authorList>
            <person name="Sun Q."/>
            <person name="Sedlacek I."/>
        </authorList>
    </citation>
    <scope>NUCLEOTIDE SEQUENCE</scope>
    <source>
        <strain evidence="2">CCM 4175</strain>
    </source>
</reference>
<dbReference type="OrthoDB" id="9762085at2"/>
<dbReference type="EMBL" id="LT906464">
    <property type="protein sequence ID" value="SNW01961.1"/>
    <property type="molecule type" value="Genomic_DNA"/>
</dbReference>
<evidence type="ECO:0000313" key="4">
    <source>
        <dbReference type="Proteomes" id="UP000243706"/>
    </source>
</evidence>
<protein>
    <submittedName>
        <fullName evidence="2">Peptidase M16</fullName>
    </submittedName>
    <submittedName>
        <fullName evidence="3">Peptidase, M16 family</fullName>
    </submittedName>
</protein>
<reference evidence="5" key="3">
    <citation type="journal article" date="2019" name="Int. J. Syst. Evol. Microbiol.">
        <title>The Global Catalogue of Microorganisms (GCM) 10K type strain sequencing project: providing services to taxonomists for standard genome sequencing and annotation.</title>
        <authorList>
            <consortium name="The Broad Institute Genomics Platform"/>
            <consortium name="The Broad Institute Genome Sequencing Center for Infectious Disease"/>
            <person name="Wu L."/>
            <person name="Ma J."/>
        </authorList>
    </citation>
    <scope>NUCLEOTIDE SEQUENCE [LARGE SCALE GENOMIC DNA]</scope>
    <source>
        <strain evidence="5">CCM 4175</strain>
    </source>
</reference>
<dbReference type="AlphaFoldDB" id="A0A240C1H3"/>
<organism evidence="3 4">
    <name type="scientific">Staphylococcus muscae</name>
    <dbReference type="NCBI Taxonomy" id="1294"/>
    <lineage>
        <taxon>Bacteria</taxon>
        <taxon>Bacillati</taxon>
        <taxon>Bacillota</taxon>
        <taxon>Bacilli</taxon>
        <taxon>Bacillales</taxon>
        <taxon>Staphylococcaceae</taxon>
        <taxon>Staphylococcus</taxon>
    </lineage>
</organism>
<dbReference type="Pfam" id="PF05193">
    <property type="entry name" value="Peptidase_M16_C"/>
    <property type="match status" value="1"/>
</dbReference>
<dbReference type="NCBIfam" id="NF047422">
    <property type="entry name" value="YfmF_fam"/>
    <property type="match status" value="1"/>
</dbReference>
<feature type="domain" description="Peptidase M16 C-terminal" evidence="1">
    <location>
        <begin position="178"/>
        <end position="351"/>
    </location>
</feature>
<dbReference type="EMBL" id="BMCB01000001">
    <property type="protein sequence ID" value="GGA80295.1"/>
    <property type="molecule type" value="Genomic_DNA"/>
</dbReference>
<dbReference type="Gene3D" id="3.30.830.10">
    <property type="entry name" value="Metalloenzyme, LuxS/M16 peptidase-like"/>
    <property type="match status" value="2"/>
</dbReference>
<keyword evidence="5" id="KW-1185">Reference proteome</keyword>